<reference evidence="2" key="1">
    <citation type="submission" date="2020-06" db="EMBL/GenBank/DDBJ databases">
        <title>A chromosome-scale genome assembly of Talaromyces rugulosus W13939.</title>
        <authorList>
            <person name="Wang B."/>
            <person name="Guo L."/>
            <person name="Ye K."/>
            <person name="Wang L."/>
        </authorList>
    </citation>
    <scope>NUCLEOTIDE SEQUENCE [LARGE SCALE GENOMIC DNA]</scope>
    <source>
        <strain evidence="2">W13939</strain>
    </source>
</reference>
<name>A0A7H8R2K1_TALRU</name>
<dbReference type="KEGG" id="trg:TRUGW13939_07622"/>
<accession>A0A7H8R2K1</accession>
<evidence type="ECO:0000313" key="1">
    <source>
        <dbReference type="EMBL" id="QKX60477.1"/>
    </source>
</evidence>
<dbReference type="EMBL" id="CP055901">
    <property type="protein sequence ID" value="QKX60477.1"/>
    <property type="molecule type" value="Genomic_DNA"/>
</dbReference>
<dbReference type="RefSeq" id="XP_035346654.1">
    <property type="nucleotide sequence ID" value="XM_035490761.1"/>
</dbReference>
<protein>
    <submittedName>
        <fullName evidence="1">Uncharacterized protein</fullName>
    </submittedName>
</protein>
<dbReference type="AlphaFoldDB" id="A0A7H8R2K1"/>
<dbReference type="GeneID" id="55995113"/>
<sequence length="270" mass="29531">MRPSYEDQFRVQDTEELGDNSVKAIATMLSDIKSGAMDVLDPPLKYNHVLLSWPDFEYEFAHADRIHLASSLAGLNDFHGHGSIASRFALAQEGVSKACYDPEKDMDDTLCDPSLPNLPTILVVSYSTASLSLTLHTRLWGDMPWPERLMDSPALGASFANATSQGDPTEYWIKVRESIASVIGNATIDYILLLGSHARDPELLGAIKGVLDRCGNIGPSIVDRYMEYRSSPDDETSALFAAARGAAVNARIGMETGWKACDEPPWCCNS</sequence>
<proteinExistence type="predicted"/>
<dbReference type="Proteomes" id="UP000509510">
    <property type="component" value="Chromosome IV"/>
</dbReference>
<evidence type="ECO:0000313" key="2">
    <source>
        <dbReference type="Proteomes" id="UP000509510"/>
    </source>
</evidence>
<organism evidence="1 2">
    <name type="scientific">Talaromyces rugulosus</name>
    <name type="common">Penicillium rugulosum</name>
    <dbReference type="NCBI Taxonomy" id="121627"/>
    <lineage>
        <taxon>Eukaryota</taxon>
        <taxon>Fungi</taxon>
        <taxon>Dikarya</taxon>
        <taxon>Ascomycota</taxon>
        <taxon>Pezizomycotina</taxon>
        <taxon>Eurotiomycetes</taxon>
        <taxon>Eurotiomycetidae</taxon>
        <taxon>Eurotiales</taxon>
        <taxon>Trichocomaceae</taxon>
        <taxon>Talaromyces</taxon>
        <taxon>Talaromyces sect. Islandici</taxon>
    </lineage>
</organism>
<keyword evidence="2" id="KW-1185">Reference proteome</keyword>
<gene>
    <name evidence="1" type="ORF">TRUGW13939_07622</name>
</gene>
<dbReference type="OrthoDB" id="3643156at2759"/>